<dbReference type="Proteomes" id="UP000316360">
    <property type="component" value="Unassembled WGS sequence"/>
</dbReference>
<dbReference type="HAMAP" id="MF_01161">
    <property type="entry name" value="tRNA_Ile_lys_synt"/>
    <property type="match status" value="1"/>
</dbReference>
<dbReference type="Gene3D" id="3.40.50.620">
    <property type="entry name" value="HUPs"/>
    <property type="match status" value="1"/>
</dbReference>
<keyword evidence="2 8" id="KW-0963">Cytoplasm</keyword>
<comment type="domain">
    <text evidence="8">The N-terminal region contains the highly conserved SGGXDS motif, predicted to be a P-loop motif involved in ATP binding.</text>
</comment>
<dbReference type="Pfam" id="PF11734">
    <property type="entry name" value="TilS_C"/>
    <property type="match status" value="1"/>
</dbReference>
<dbReference type="SUPFAM" id="SSF82829">
    <property type="entry name" value="MesJ substrate recognition domain-like"/>
    <property type="match status" value="1"/>
</dbReference>
<proteinExistence type="inferred from homology"/>
<evidence type="ECO:0000256" key="7">
    <source>
        <dbReference type="ARBA" id="ARBA00048539"/>
    </source>
</evidence>
<dbReference type="NCBIfam" id="TIGR02433">
    <property type="entry name" value="lysidine_TilS_C"/>
    <property type="match status" value="1"/>
</dbReference>
<evidence type="ECO:0000313" key="11">
    <source>
        <dbReference type="Proteomes" id="UP000316360"/>
    </source>
</evidence>
<dbReference type="EC" id="6.3.4.19" evidence="8"/>
<dbReference type="InterPro" id="IPR015262">
    <property type="entry name" value="tRNA_Ile_lys_synt_subst-bd"/>
</dbReference>
<dbReference type="PANTHER" id="PTHR43033">
    <property type="entry name" value="TRNA(ILE)-LYSIDINE SYNTHASE-RELATED"/>
    <property type="match status" value="1"/>
</dbReference>
<name>A0A523RS41_UNCAE</name>
<gene>
    <name evidence="8 10" type="primary">tilS</name>
    <name evidence="10" type="ORF">E3J84_06055</name>
</gene>
<comment type="similarity">
    <text evidence="8">Belongs to the tRNA(Ile)-lysidine synthase family.</text>
</comment>
<evidence type="ECO:0000256" key="2">
    <source>
        <dbReference type="ARBA" id="ARBA00022490"/>
    </source>
</evidence>
<protein>
    <recommendedName>
        <fullName evidence="8">tRNA(Ile)-lysidine synthase</fullName>
        <ecNumber evidence="8">6.3.4.19</ecNumber>
    </recommendedName>
    <alternativeName>
        <fullName evidence="8">tRNA(Ile)-2-lysyl-cytidine synthase</fullName>
    </alternativeName>
    <alternativeName>
        <fullName evidence="8">tRNA(Ile)-lysidine synthetase</fullName>
    </alternativeName>
</protein>
<dbReference type="GO" id="GO:0005524">
    <property type="term" value="F:ATP binding"/>
    <property type="evidence" value="ECO:0007669"/>
    <property type="project" value="UniProtKB-UniRule"/>
</dbReference>
<evidence type="ECO:0000256" key="1">
    <source>
        <dbReference type="ARBA" id="ARBA00004496"/>
    </source>
</evidence>
<dbReference type="Pfam" id="PF01171">
    <property type="entry name" value="ATP_bind_3"/>
    <property type="match status" value="1"/>
</dbReference>
<dbReference type="SUPFAM" id="SSF52402">
    <property type="entry name" value="Adenine nucleotide alpha hydrolases-like"/>
    <property type="match status" value="1"/>
</dbReference>
<dbReference type="InterPro" id="IPR012094">
    <property type="entry name" value="tRNA_Ile_lys_synt"/>
</dbReference>
<evidence type="ECO:0000256" key="6">
    <source>
        <dbReference type="ARBA" id="ARBA00022840"/>
    </source>
</evidence>
<comment type="caution">
    <text evidence="10">The sequence shown here is derived from an EMBL/GenBank/DDBJ whole genome shotgun (WGS) entry which is preliminary data.</text>
</comment>
<dbReference type="GO" id="GO:0032267">
    <property type="term" value="F:tRNA(Ile)-lysidine synthase activity"/>
    <property type="evidence" value="ECO:0007669"/>
    <property type="project" value="UniProtKB-EC"/>
</dbReference>
<keyword evidence="6 8" id="KW-0067">ATP-binding</keyword>
<dbReference type="EMBL" id="SOKJ01000347">
    <property type="protein sequence ID" value="TET08603.1"/>
    <property type="molecule type" value="Genomic_DNA"/>
</dbReference>
<sequence length="484" mass="55275">MKKHISLLEKVKETIEKYRMFSPDTKVVVGVSGGPDSSTLLHLLCHLKSEYDLDLWAAHLNHGLRGKEAAEDAEWVKRFTFKLGVPLIPDSLDVASLAKEKGLGLEEAGRRARYDFFEDVAHQVAASKIALGHTASDQIETILMRLIKGAGLDGLCGIPPLRGKVVRPLIEVFREEIEKYCEENNLEPCLDSSNKEISFLRNRIRLELLPFLKEYNPQIGKALFQMGKILKEDVDFLKEEEKKSFKALLKEEGEKAHQRWLVLDREKLSCLHPALQKRVLREAVRETKGNLKGITFNHLVSILKLNGEKGAKQLNLPGDLVVQREYKDLLIRKGKPRDISFASPLIIPGKTKLPQLNLVFETELISQPLLSFSSLTRRGKIKLGEKREFPEKEAWLDFDKLELPLFLRKKEKGDRFTPLGMEGSKKVKDFFIDLKVPSQKRERVPLLISKGKVVWVVGYRISECFKVDKETKKILKIRISKTND</sequence>
<dbReference type="NCBIfam" id="TIGR02432">
    <property type="entry name" value="lysidine_TilS_N"/>
    <property type="match status" value="1"/>
</dbReference>
<dbReference type="GO" id="GO:0006400">
    <property type="term" value="P:tRNA modification"/>
    <property type="evidence" value="ECO:0007669"/>
    <property type="project" value="UniProtKB-UniRule"/>
</dbReference>
<evidence type="ECO:0000313" key="10">
    <source>
        <dbReference type="EMBL" id="TET08603.1"/>
    </source>
</evidence>
<dbReference type="PANTHER" id="PTHR43033:SF1">
    <property type="entry name" value="TRNA(ILE)-LYSIDINE SYNTHASE-RELATED"/>
    <property type="match status" value="1"/>
</dbReference>
<evidence type="ECO:0000256" key="5">
    <source>
        <dbReference type="ARBA" id="ARBA00022741"/>
    </source>
</evidence>
<feature type="binding site" evidence="8">
    <location>
        <begin position="32"/>
        <end position="37"/>
    </location>
    <ligand>
        <name>ATP</name>
        <dbReference type="ChEBI" id="CHEBI:30616"/>
    </ligand>
</feature>
<dbReference type="CDD" id="cd01992">
    <property type="entry name" value="TilS_N"/>
    <property type="match status" value="1"/>
</dbReference>
<comment type="function">
    <text evidence="8">Ligates lysine onto the cytidine present at position 34 of the AUA codon-specific tRNA(Ile) that contains the anticodon CAU, in an ATP-dependent manner. Cytidine is converted to lysidine, thus changing the amino acid specificity of the tRNA from methionine to isoleucine.</text>
</comment>
<comment type="catalytic activity">
    <reaction evidence="7 8">
        <text>cytidine(34) in tRNA(Ile2) + L-lysine + ATP = lysidine(34) in tRNA(Ile2) + AMP + diphosphate + H(+)</text>
        <dbReference type="Rhea" id="RHEA:43744"/>
        <dbReference type="Rhea" id="RHEA-COMP:10625"/>
        <dbReference type="Rhea" id="RHEA-COMP:10670"/>
        <dbReference type="ChEBI" id="CHEBI:15378"/>
        <dbReference type="ChEBI" id="CHEBI:30616"/>
        <dbReference type="ChEBI" id="CHEBI:32551"/>
        <dbReference type="ChEBI" id="CHEBI:33019"/>
        <dbReference type="ChEBI" id="CHEBI:82748"/>
        <dbReference type="ChEBI" id="CHEBI:83665"/>
        <dbReference type="ChEBI" id="CHEBI:456215"/>
        <dbReference type="EC" id="6.3.4.19"/>
    </reaction>
</comment>
<reference evidence="10 11" key="1">
    <citation type="submission" date="2019-03" db="EMBL/GenBank/DDBJ databases">
        <title>Metabolic potential of uncultured bacteria and archaea associated with petroleum seepage in deep-sea sediments.</title>
        <authorList>
            <person name="Dong X."/>
            <person name="Hubert C."/>
        </authorList>
    </citation>
    <scope>NUCLEOTIDE SEQUENCE [LARGE SCALE GENOMIC DNA]</scope>
    <source>
        <strain evidence="10">E44_bin7</strain>
    </source>
</reference>
<feature type="domain" description="Lysidine-tRNA(Ile) synthetase C-terminal" evidence="9">
    <location>
        <begin position="405"/>
        <end position="477"/>
    </location>
</feature>
<dbReference type="InterPro" id="IPR012796">
    <property type="entry name" value="Lysidine-tRNA-synth_C"/>
</dbReference>
<comment type="subcellular location">
    <subcellularLocation>
        <location evidence="1 8">Cytoplasm</location>
    </subcellularLocation>
</comment>
<organism evidence="10 11">
    <name type="scientific">Aerophobetes bacterium</name>
    <dbReference type="NCBI Taxonomy" id="2030807"/>
    <lineage>
        <taxon>Bacteria</taxon>
        <taxon>Candidatus Aerophobota</taxon>
    </lineage>
</organism>
<keyword evidence="5 8" id="KW-0547">Nucleotide-binding</keyword>
<evidence type="ECO:0000256" key="8">
    <source>
        <dbReference type="HAMAP-Rule" id="MF_01161"/>
    </source>
</evidence>
<keyword evidence="3 8" id="KW-0436">Ligase</keyword>
<evidence type="ECO:0000256" key="3">
    <source>
        <dbReference type="ARBA" id="ARBA00022598"/>
    </source>
</evidence>
<evidence type="ECO:0000256" key="4">
    <source>
        <dbReference type="ARBA" id="ARBA00022694"/>
    </source>
</evidence>
<dbReference type="InterPro" id="IPR014729">
    <property type="entry name" value="Rossmann-like_a/b/a_fold"/>
</dbReference>
<dbReference type="AlphaFoldDB" id="A0A523RS41"/>
<keyword evidence="4 8" id="KW-0819">tRNA processing</keyword>
<dbReference type="Pfam" id="PF09179">
    <property type="entry name" value="TilS"/>
    <property type="match status" value="1"/>
</dbReference>
<dbReference type="SUPFAM" id="SSF56037">
    <property type="entry name" value="PheT/TilS domain"/>
    <property type="match status" value="1"/>
</dbReference>
<accession>A0A523RS41</accession>
<dbReference type="GO" id="GO:0005737">
    <property type="term" value="C:cytoplasm"/>
    <property type="evidence" value="ECO:0007669"/>
    <property type="project" value="UniProtKB-SubCell"/>
</dbReference>
<evidence type="ECO:0000259" key="9">
    <source>
        <dbReference type="SMART" id="SM00977"/>
    </source>
</evidence>
<dbReference type="InterPro" id="IPR011063">
    <property type="entry name" value="TilS/TtcA_N"/>
</dbReference>
<dbReference type="SMART" id="SM00977">
    <property type="entry name" value="TilS_C"/>
    <property type="match status" value="1"/>
</dbReference>
<dbReference type="InterPro" id="IPR012795">
    <property type="entry name" value="tRNA_Ile_lys_synt_N"/>
</dbReference>
<dbReference type="Gene3D" id="1.20.59.20">
    <property type="match status" value="1"/>
</dbReference>